<protein>
    <submittedName>
        <fullName evidence="1">Uncharacterized protein</fullName>
    </submittedName>
</protein>
<evidence type="ECO:0000313" key="2">
    <source>
        <dbReference type="Proteomes" id="UP000053593"/>
    </source>
</evidence>
<keyword evidence="2" id="KW-1185">Reference proteome</keyword>
<feature type="non-terminal residue" evidence="1">
    <location>
        <position position="1"/>
    </location>
</feature>
<dbReference type="EMBL" id="KN834779">
    <property type="protein sequence ID" value="KIK59440.1"/>
    <property type="molecule type" value="Genomic_DNA"/>
</dbReference>
<name>A0A0D0B7I5_9AGAR</name>
<evidence type="ECO:0000313" key="1">
    <source>
        <dbReference type="EMBL" id="KIK59440.1"/>
    </source>
</evidence>
<organism evidence="1 2">
    <name type="scientific">Collybiopsis luxurians FD-317 M1</name>
    <dbReference type="NCBI Taxonomy" id="944289"/>
    <lineage>
        <taxon>Eukaryota</taxon>
        <taxon>Fungi</taxon>
        <taxon>Dikarya</taxon>
        <taxon>Basidiomycota</taxon>
        <taxon>Agaricomycotina</taxon>
        <taxon>Agaricomycetes</taxon>
        <taxon>Agaricomycetidae</taxon>
        <taxon>Agaricales</taxon>
        <taxon>Marasmiineae</taxon>
        <taxon>Omphalotaceae</taxon>
        <taxon>Collybiopsis</taxon>
        <taxon>Collybiopsis luxurians</taxon>
    </lineage>
</organism>
<gene>
    <name evidence="1" type="ORF">GYMLUDRAFT_667953</name>
</gene>
<proteinExistence type="predicted"/>
<sequence>PTIFLIFRRIFPSRCQRNPEKKTYAFQLPAPDLCSLSTLHRFMLSLIISQAFPVTPASLNYAEMQKGVIQVHVRSLQVFRRVLPREMDVLILEMLSISTPLRAFQEKCSPPRNLLADLDVDYYDLDQGK</sequence>
<dbReference type="AlphaFoldDB" id="A0A0D0B7I5"/>
<accession>A0A0D0B7I5</accession>
<dbReference type="Proteomes" id="UP000053593">
    <property type="component" value="Unassembled WGS sequence"/>
</dbReference>
<reference evidence="1 2" key="1">
    <citation type="submission" date="2014-04" db="EMBL/GenBank/DDBJ databases">
        <title>Evolutionary Origins and Diversification of the Mycorrhizal Mutualists.</title>
        <authorList>
            <consortium name="DOE Joint Genome Institute"/>
            <consortium name="Mycorrhizal Genomics Consortium"/>
            <person name="Kohler A."/>
            <person name="Kuo A."/>
            <person name="Nagy L.G."/>
            <person name="Floudas D."/>
            <person name="Copeland A."/>
            <person name="Barry K.W."/>
            <person name="Cichocki N."/>
            <person name="Veneault-Fourrey C."/>
            <person name="LaButti K."/>
            <person name="Lindquist E.A."/>
            <person name="Lipzen A."/>
            <person name="Lundell T."/>
            <person name="Morin E."/>
            <person name="Murat C."/>
            <person name="Riley R."/>
            <person name="Ohm R."/>
            <person name="Sun H."/>
            <person name="Tunlid A."/>
            <person name="Henrissat B."/>
            <person name="Grigoriev I.V."/>
            <person name="Hibbett D.S."/>
            <person name="Martin F."/>
        </authorList>
    </citation>
    <scope>NUCLEOTIDE SEQUENCE [LARGE SCALE GENOMIC DNA]</scope>
    <source>
        <strain evidence="1 2">FD-317 M1</strain>
    </source>
</reference>
<dbReference type="HOGENOM" id="CLU_1953923_0_0_1"/>